<accession>A0A5J4X775</accession>
<feature type="compositionally biased region" description="Basic and acidic residues" evidence="2">
    <location>
        <begin position="2015"/>
        <end position="2024"/>
    </location>
</feature>
<feature type="compositionally biased region" description="Basic and acidic residues" evidence="2">
    <location>
        <begin position="2107"/>
        <end position="2127"/>
    </location>
</feature>
<feature type="compositionally biased region" description="Basic and acidic residues" evidence="2">
    <location>
        <begin position="2032"/>
        <end position="2062"/>
    </location>
</feature>
<feature type="compositionally biased region" description="Basic and acidic residues" evidence="2">
    <location>
        <begin position="395"/>
        <end position="408"/>
    </location>
</feature>
<feature type="compositionally biased region" description="Basic and acidic residues" evidence="2">
    <location>
        <begin position="483"/>
        <end position="494"/>
    </location>
</feature>
<feature type="region of interest" description="Disordered" evidence="2">
    <location>
        <begin position="171"/>
        <end position="211"/>
    </location>
</feature>
<feature type="compositionally biased region" description="Basic and acidic residues" evidence="2">
    <location>
        <begin position="438"/>
        <end position="451"/>
    </location>
</feature>
<organism evidence="3 4">
    <name type="scientific">Streblomastix strix</name>
    <dbReference type="NCBI Taxonomy" id="222440"/>
    <lineage>
        <taxon>Eukaryota</taxon>
        <taxon>Metamonada</taxon>
        <taxon>Preaxostyla</taxon>
        <taxon>Oxymonadida</taxon>
        <taxon>Streblomastigidae</taxon>
        <taxon>Streblomastix</taxon>
    </lineage>
</organism>
<feature type="region of interest" description="Disordered" evidence="2">
    <location>
        <begin position="227"/>
        <end position="295"/>
    </location>
</feature>
<feature type="region of interest" description="Disordered" evidence="2">
    <location>
        <begin position="383"/>
        <end position="417"/>
    </location>
</feature>
<feature type="region of interest" description="Disordered" evidence="2">
    <location>
        <begin position="891"/>
        <end position="910"/>
    </location>
</feature>
<feature type="compositionally biased region" description="Basic and acidic residues" evidence="2">
    <location>
        <begin position="1969"/>
        <end position="2008"/>
    </location>
</feature>
<feature type="compositionally biased region" description="Polar residues" evidence="2">
    <location>
        <begin position="1061"/>
        <end position="1073"/>
    </location>
</feature>
<feature type="region of interest" description="Disordered" evidence="2">
    <location>
        <begin position="438"/>
        <end position="463"/>
    </location>
</feature>
<feature type="compositionally biased region" description="Low complexity" evidence="2">
    <location>
        <begin position="26"/>
        <end position="35"/>
    </location>
</feature>
<feature type="compositionally biased region" description="Basic and acidic residues" evidence="2">
    <location>
        <begin position="45"/>
        <end position="63"/>
    </location>
</feature>
<dbReference type="SUPFAM" id="SSF48371">
    <property type="entry name" value="ARM repeat"/>
    <property type="match status" value="2"/>
</dbReference>
<feature type="region of interest" description="Disordered" evidence="2">
    <location>
        <begin position="1964"/>
        <end position="2155"/>
    </location>
</feature>
<feature type="compositionally biased region" description="Acidic residues" evidence="2">
    <location>
        <begin position="1518"/>
        <end position="1531"/>
    </location>
</feature>
<comment type="caution">
    <text evidence="3">The sequence shown here is derived from an EMBL/GenBank/DDBJ whole genome shotgun (WGS) entry which is preliminary data.</text>
</comment>
<feature type="compositionally biased region" description="Low complexity" evidence="2">
    <location>
        <begin position="199"/>
        <end position="211"/>
    </location>
</feature>
<feature type="compositionally biased region" description="Polar residues" evidence="2">
    <location>
        <begin position="2063"/>
        <end position="2080"/>
    </location>
</feature>
<dbReference type="EMBL" id="SNRW01000242">
    <property type="protein sequence ID" value="KAA6402399.1"/>
    <property type="molecule type" value="Genomic_DNA"/>
</dbReference>
<sequence length="2864" mass="333385">MHELLQSLTPQQLEILRSVDPNQLSQQLSQVNQQQTHVNVRKSSSSKERKVSAERKKEQQNEDSFRILSPGAIAARSTNYFDYSRGRSQFRTGRDEETSGIHLSEATENLIHQSLNLKFNKEKSSLAEKERETIPDPTALYEDYLKNSSQKLRRRIERDKALKLIEDHQKFKQEKERRESQERFSQEREQIRIRGREGGYSSSSSPDIDNNYYQQQQQTDTFFSTYIFNDPFHKSPDRQQQTQSSAQPSALILPDTTSSSSPTQPTQSSSNSKTSQEQSYFSPFGSPFSPQHSTRQLNNVNRSLPLLTQYETQQANERKTKLNFSQLTQQQQDDNLDVENYLQKNPLSAPSRFSEKIQSLMQSLNILQSSTLFSLSSPTASSHSVIQSEQSSQETNKERKYNQIKNKDDEQEQEQDQEIKVIDRGEVYQRYLDQKKQEEQEQELLKEKDFNKEEEEDQEEEIKVIDRGEVYQRYLDQKKQEEEEQELLKEKDFNKEEEEDQEEEIKVIDRGQVYQKYLDQKKQEEKEQELLKEKDFNKEQQDQEEDIKVIDRGQVYQKYLDQKKKEDDEDQYQMNKKIRDNEKEKESWNQQQKEKDKQRMQLILQGQKEEINIEEGKQDDETTKPLSKQQIYQQYYSKQITTLYQQSKEYHRFGALLALCRLPPKKVGKFKIVRKDRKNKNDYINGKDQQFNGEQRYGDETERLINEDQQQEQEEEQDGLEEGEISQEQEQEQEQDVNINEQRQLNDNQSFNQNKEWKGFTSAGGAIVGALHSLLLEGIRDVKKEKELREKRKQQKEIKRIIMNQQRKSVEQGNNEINYEQGLIYDINSSTIIDDEEDDTNQNKGGESIRNISLALHLLKQLKSKLILPLLIRELRDADLIQDKPLKIQNANKYEQTERSKNNNNQRKSNKFALNGGIGVTQSGAISSTSYSSSLQPYSVKIQNFTFSSSYSNFQQQIPIVQSFGIRRKKEILAILDGLNDNWCYVAMIDELVKLLVSAEFCISGNVQQNMIMNQNTNLNSSSINANDIALAALQQQQFQHQQQASQQIQILTQTQQYKSPTKYQQRSSSQPFSYIDESDPNDSSSQILLSAQQFTNEYYGYQLNNQFKDYDLLRIAYLIRKCGKRGEEALLQVLKGTYYGVGQQSQSQQGQSNIVITKIGERARAASARALSFLPVHYDPEIQEDVKILKKIEEINEIYRRSNNQKGKMILNQQNIINMSEYKYDNIEDDEKDEVKKKLFELIKKKGRVNNIDSSDIQNIFDVDMKGEQMKYKRNVKFVVGLVDERQYNEPQRVHIVLQRKDGIDRIDQIENNLKDDKLENDLLDDDEEDGDGEDKLNKSLKIMIKNAEKRNRKRKLQLKQKKIMRRKQSQSEIGNEKDKEMKKQTEIDYEKGFDYYGNYEYDMYDEDDEEDNDDNDSEEEDNINIEKIYSDSYNITLPSQFHSHYSKIIEILSLNHINQYEDNQIYQFQTIIDQREFVSLIRQGIIGGVFDQHPIPDDWEVDDVNIEKKQDKDNEIENDEEKEDIYDNNDNENLYEEINSNNVNNQQEGSNTQYDYDQEYSDRKDRYNKLVWSEAQELIIMEELEEKEKKRMEEIEKYERQQELESKQDQEQQQQIEIRQKLAMKTKEERIKEKEDKEIDELIDNNPHIEIYDIYGIRKEMNEIQNEKRISLIQREKLTKKYPFYNEIIQCMPYPASRAVIETLIMRCACADSLCDLGSYGIGGGMYRYEQRNINVNIQLLNTFKQSKNIQGRQGLERRMDQDVRVRESCCRALGSFGQTNGIETIFGKQYENDEIIEFDISDDEDKLRIEKIHPFNEKTQQYDDEYDIERKQLYTSYLPSSITPPISYSNLSVHSHQSYKDNNDKEQTQVSLTFTHTSYNSQDDLYSPFLPGAHSAHPVDFMNIDNNVKGNEQDKQKIDNANVNVNKNQNKVISRLQIDQQGQQNQYSTGVFEDLDLQSDEDVENETNKDESIDDKDIQKSTKQDIIKTKSKTDRYEIDRYKGNDSDQEMNEDQKEKQKQQEKKRKKSSKTDRDGIDANRDRQREREKLIQGQKDRDTVTENLLMSSQLTQASDKTPTSTTRQQSSRYSDLEQDQDQDYNDSDNETKKEKEKLQQKEKKEDHQNNQEQLSGSQLLSKQTLQPSTERTQSSAQSSYSLSTSYLSQPQPLVAISIQDTHWKVRHVALESLGRVCRTCDYEPLAFPSQSGIYPFCMNNIPKGLIQKIIEKSNQKQNKGFFKAYKNINPFSSFEFRRSIINQSQSPSLYSQYIISPLNSLTYCDSSRDQTINLNIYSDQFNRSLLPPLFSPSPNVGTLTTTSNAYGWGVAASRQMNKKQQGKQQQQQLVRNPSIISRSLTPTLSISNSHSTHSMSIQINKDILSPILQSKIITRILECVRDGGMNRKHAACILSSIGSEGVCALLQLIKDRQVFTSLNTVTKCAVICGLSNCDLESLSESAVLSGSLSVDVNLTERSNVSNRLNGQESSWTTADDVVASIVGALRDSTSLVRVEAIQATGHLFMKYRQGGKKNNSNSNQFYSINQFENKLGRSFGLQWDWGKEGWWNKSMIIDSGQQVIGNLALNSDTNENNNNYNKQGLSNLTVTYLQPQSFLMVIFPHLNDVDVSCRKAAAMTLARCGGAEGELLLMETVLPKPKLNLDQERQSRKEKDETALAREAAIRWGLNHCGVHTIWTVMLALNDQSEIVRKAAENLLLGLGSDRIVKELKRGREQVAVQILGVDIGMKHINELINSDSNKTKILSREQIKQQMQVQRWIDRRQRRRSQRSPMILALERAIQSGSQVNLFVNRKLKEKMDKVIEDGKKLHFTELGIRLFEMILADIEKINYEEIEEEDQEIQSFQEQE</sequence>
<feature type="region of interest" description="Disordered" evidence="2">
    <location>
        <begin position="561"/>
        <end position="628"/>
    </location>
</feature>
<evidence type="ECO:0000256" key="2">
    <source>
        <dbReference type="SAM" id="MobiDB-lite"/>
    </source>
</evidence>
<dbReference type="InterPro" id="IPR016024">
    <property type="entry name" value="ARM-type_fold"/>
</dbReference>
<dbReference type="Proteomes" id="UP000324800">
    <property type="component" value="Unassembled WGS sequence"/>
</dbReference>
<feature type="coiled-coil region" evidence="1">
    <location>
        <begin position="779"/>
        <end position="808"/>
    </location>
</feature>
<feature type="coiled-coil region" evidence="1">
    <location>
        <begin position="1583"/>
        <end position="1683"/>
    </location>
</feature>
<protein>
    <submittedName>
        <fullName evidence="3">Uncharacterized protein</fullName>
    </submittedName>
</protein>
<feature type="region of interest" description="Disordered" evidence="2">
    <location>
        <begin position="483"/>
        <end position="506"/>
    </location>
</feature>
<proteinExistence type="predicted"/>
<feature type="region of interest" description="Disordered" evidence="2">
    <location>
        <begin position="1508"/>
        <end position="1531"/>
    </location>
</feature>
<name>A0A5J4X775_9EUKA</name>
<feature type="compositionally biased region" description="Acidic residues" evidence="2">
    <location>
        <begin position="709"/>
        <end position="735"/>
    </location>
</feature>
<feature type="compositionally biased region" description="Low complexity" evidence="2">
    <location>
        <begin position="239"/>
        <end position="290"/>
    </location>
</feature>
<feature type="compositionally biased region" description="Acidic residues" evidence="2">
    <location>
        <begin position="2094"/>
        <end position="2106"/>
    </location>
</feature>
<feature type="region of interest" description="Disordered" evidence="2">
    <location>
        <begin position="707"/>
        <end position="736"/>
    </location>
</feature>
<feature type="region of interest" description="Disordered" evidence="2">
    <location>
        <begin position="1353"/>
        <end position="1386"/>
    </location>
</feature>
<feature type="compositionally biased region" description="Basic and acidic residues" evidence="2">
    <location>
        <begin position="577"/>
        <end position="599"/>
    </location>
</feature>
<feature type="compositionally biased region" description="Low complexity" evidence="2">
    <location>
        <begin position="2081"/>
        <end position="2090"/>
    </location>
</feature>
<feature type="compositionally biased region" description="Low complexity" evidence="2">
    <location>
        <begin position="383"/>
        <end position="393"/>
    </location>
</feature>
<evidence type="ECO:0000313" key="3">
    <source>
        <dbReference type="EMBL" id="KAA6402399.1"/>
    </source>
</evidence>
<reference evidence="3 4" key="1">
    <citation type="submission" date="2019-03" db="EMBL/GenBank/DDBJ databases">
        <title>Single cell metagenomics reveals metabolic interactions within the superorganism composed of flagellate Streblomastix strix and complex community of Bacteroidetes bacteria on its surface.</title>
        <authorList>
            <person name="Treitli S.C."/>
            <person name="Kolisko M."/>
            <person name="Husnik F."/>
            <person name="Keeling P."/>
            <person name="Hampl V."/>
        </authorList>
    </citation>
    <scope>NUCLEOTIDE SEQUENCE [LARGE SCALE GENOMIC DNA]</scope>
    <source>
        <strain evidence="3">ST1C</strain>
    </source>
</reference>
<feature type="compositionally biased region" description="Basic and acidic residues" evidence="2">
    <location>
        <begin position="1508"/>
        <end position="1517"/>
    </location>
</feature>
<keyword evidence="1" id="KW-0175">Coiled coil</keyword>
<evidence type="ECO:0000313" key="4">
    <source>
        <dbReference type="Proteomes" id="UP000324800"/>
    </source>
</evidence>
<feature type="compositionally biased region" description="Basic and acidic residues" evidence="2">
    <location>
        <begin position="607"/>
        <end position="623"/>
    </location>
</feature>
<feature type="compositionally biased region" description="Basic and acidic residues" evidence="2">
    <location>
        <begin position="171"/>
        <end position="197"/>
    </location>
</feature>
<feature type="compositionally biased region" description="Basic residues" evidence="2">
    <location>
        <begin position="1353"/>
        <end position="1370"/>
    </location>
</feature>
<evidence type="ECO:0000256" key="1">
    <source>
        <dbReference type="SAM" id="Coils"/>
    </source>
</evidence>
<feature type="region of interest" description="Disordered" evidence="2">
    <location>
        <begin position="26"/>
        <end position="63"/>
    </location>
</feature>
<feature type="region of interest" description="Disordered" evidence="2">
    <location>
        <begin position="1061"/>
        <end position="1084"/>
    </location>
</feature>
<feature type="compositionally biased region" description="Basic and acidic residues" evidence="2">
    <location>
        <begin position="1376"/>
        <end position="1386"/>
    </location>
</feature>
<gene>
    <name evidence="3" type="ORF">EZS28_002076</name>
</gene>
<feature type="compositionally biased region" description="Polar residues" evidence="2">
    <location>
        <begin position="2128"/>
        <end position="2149"/>
    </location>
</feature>